<sequence>MVGPDVIPLPHIYGARIKGVEVFCPLDPPPPYEAVVSQMDQEQGSSFQMSEGSEAAVIPLDLGCTQVTQDGDIPNIPAEENASTSTPSSTLVRPIRSRRALPPLRTRSKSDPVLHHSEERDNGPIAAQHIQGPHAALAETAWPAAPPELRRPSHLHTSGEAPSREEAPASGG</sequence>
<proteinExistence type="inferred from homology"/>
<feature type="compositionally biased region" description="Polar residues" evidence="6">
    <location>
        <begin position="81"/>
        <end position="91"/>
    </location>
</feature>
<dbReference type="Ensembl" id="ENSPTRT00000104530.1">
    <property type="protein sequence ID" value="ENSPTRP00000063185.1"/>
    <property type="gene ID" value="ENSPTRG00000021006.7"/>
</dbReference>
<feature type="compositionally biased region" description="Basic and acidic residues" evidence="6">
    <location>
        <begin position="108"/>
        <end position="122"/>
    </location>
</feature>
<dbReference type="AlphaFoldDB" id="A0A2I3RET4"/>
<evidence type="ECO:0000256" key="4">
    <source>
        <dbReference type="ARBA" id="ARBA00023136"/>
    </source>
</evidence>
<dbReference type="PANTHER" id="PTHR17615:SF8">
    <property type="entry name" value="ENDOSOMAL TRANSMEMBRANE EPSIN INTERACTOR 1"/>
    <property type="match status" value="1"/>
</dbReference>
<evidence type="ECO:0000313" key="8">
    <source>
        <dbReference type="Proteomes" id="UP000002277"/>
    </source>
</evidence>
<dbReference type="PANTHER" id="PTHR17615">
    <property type="entry name" value="PROTEIN FAM189A"/>
    <property type="match status" value="1"/>
</dbReference>
<evidence type="ECO:0000256" key="1">
    <source>
        <dbReference type="ARBA" id="ARBA00004370"/>
    </source>
</evidence>
<name>A0A2I3RET4_PANTR</name>
<comment type="similarity">
    <text evidence="5">Belongs to the ENTREP family.</text>
</comment>
<dbReference type="GO" id="GO:0016020">
    <property type="term" value="C:membrane"/>
    <property type="evidence" value="ECO:0007669"/>
    <property type="project" value="UniProtKB-SubCell"/>
</dbReference>
<feature type="region of interest" description="Disordered" evidence="6">
    <location>
        <begin position="69"/>
        <end position="172"/>
    </location>
</feature>
<accession>A0A2I3RET4</accession>
<dbReference type="InterPro" id="IPR030431">
    <property type="entry name" value="ENTREP1-3"/>
</dbReference>
<evidence type="ECO:0000256" key="3">
    <source>
        <dbReference type="ARBA" id="ARBA00022989"/>
    </source>
</evidence>
<organism evidence="7 8">
    <name type="scientific">Pan troglodytes</name>
    <name type="common">Chimpanzee</name>
    <dbReference type="NCBI Taxonomy" id="9598"/>
    <lineage>
        <taxon>Eukaryota</taxon>
        <taxon>Metazoa</taxon>
        <taxon>Chordata</taxon>
        <taxon>Craniata</taxon>
        <taxon>Vertebrata</taxon>
        <taxon>Euteleostomi</taxon>
        <taxon>Mammalia</taxon>
        <taxon>Eutheria</taxon>
        <taxon>Euarchontoglires</taxon>
        <taxon>Primates</taxon>
        <taxon>Haplorrhini</taxon>
        <taxon>Catarrhini</taxon>
        <taxon>Hominidae</taxon>
        <taxon>Pan</taxon>
    </lineage>
</organism>
<evidence type="ECO:0000256" key="5">
    <source>
        <dbReference type="ARBA" id="ARBA00034309"/>
    </source>
</evidence>
<keyword evidence="4" id="KW-0472">Membrane</keyword>
<keyword evidence="2" id="KW-0812">Transmembrane</keyword>
<reference evidence="7 8" key="1">
    <citation type="journal article" date="2005" name="Nature">
        <title>Initial sequence of the chimpanzee genome and comparison with the human genome.</title>
        <authorList>
            <consortium name="Chimpanzee sequencing and analysis consortium"/>
        </authorList>
    </citation>
    <scope>NUCLEOTIDE SEQUENCE [LARGE SCALE GENOMIC DNA]</scope>
</reference>
<comment type="subcellular location">
    <subcellularLocation>
        <location evidence="1">Membrane</location>
    </subcellularLocation>
</comment>
<keyword evidence="3" id="KW-1133">Transmembrane helix</keyword>
<evidence type="ECO:0000313" key="7">
    <source>
        <dbReference type="Ensembl" id="ENSPTRP00000063185.1"/>
    </source>
</evidence>
<keyword evidence="8" id="KW-1185">Reference proteome</keyword>
<dbReference type="EMBL" id="AACZ04029799">
    <property type="status" value="NOT_ANNOTATED_CDS"/>
    <property type="molecule type" value="Genomic_DNA"/>
</dbReference>
<evidence type="ECO:0000256" key="2">
    <source>
        <dbReference type="ARBA" id="ARBA00022692"/>
    </source>
</evidence>
<evidence type="ECO:0000313" key="9">
    <source>
        <dbReference type="VGNC" id="VGNC:14385"/>
    </source>
</evidence>
<feature type="compositionally biased region" description="Low complexity" evidence="6">
    <location>
        <begin position="133"/>
        <end position="143"/>
    </location>
</feature>
<dbReference type="Proteomes" id="UP000002277">
    <property type="component" value="Chromosome 9"/>
</dbReference>
<gene>
    <name evidence="7 9" type="primary">ENTREP1</name>
</gene>
<dbReference type="VGNC" id="VGNC:14385">
    <property type="gene designation" value="ENTREP1"/>
</dbReference>
<reference evidence="7" key="3">
    <citation type="submission" date="2025-09" db="UniProtKB">
        <authorList>
            <consortium name="Ensembl"/>
        </authorList>
    </citation>
    <scope>IDENTIFICATION</scope>
</reference>
<protein>
    <submittedName>
        <fullName evidence="7">Endosomal transmembrane epsin interactor 1</fullName>
    </submittedName>
</protein>
<dbReference type="GeneTree" id="ENSGT00530000063335"/>
<evidence type="ECO:0000256" key="6">
    <source>
        <dbReference type="SAM" id="MobiDB-lite"/>
    </source>
</evidence>
<feature type="compositionally biased region" description="Basic and acidic residues" evidence="6">
    <location>
        <begin position="162"/>
        <end position="172"/>
    </location>
</feature>
<dbReference type="Bgee" id="ENSPTRG00000021006">
    <property type="expression patterns" value="Expressed in hindlimb stylopod muscle and 17 other cell types or tissues"/>
</dbReference>
<reference evidence="7" key="2">
    <citation type="submission" date="2025-08" db="UniProtKB">
        <authorList>
            <consortium name="Ensembl"/>
        </authorList>
    </citation>
    <scope>IDENTIFICATION</scope>
</reference>